<keyword evidence="4" id="KW-0812">Transmembrane</keyword>
<name>A0ABQ1H8K7_9GAMM</name>
<feature type="transmembrane region" description="Helical" evidence="4">
    <location>
        <begin position="33"/>
        <end position="50"/>
    </location>
</feature>
<dbReference type="PRINTS" id="PR01021">
    <property type="entry name" value="OMPADOMAIN"/>
</dbReference>
<dbReference type="CDD" id="cd07185">
    <property type="entry name" value="OmpA_C-like"/>
    <property type="match status" value="1"/>
</dbReference>
<dbReference type="EMBL" id="BMFZ01000017">
    <property type="protein sequence ID" value="GGA61720.1"/>
    <property type="molecule type" value="Genomic_DNA"/>
</dbReference>
<dbReference type="PANTHER" id="PTHR30329:SF20">
    <property type="entry name" value="EXPORTED PROTEIN"/>
    <property type="match status" value="1"/>
</dbReference>
<feature type="domain" description="OmpA-like" evidence="5">
    <location>
        <begin position="431"/>
        <end position="549"/>
    </location>
</feature>
<dbReference type="InterPro" id="IPR006664">
    <property type="entry name" value="OMP_bac"/>
</dbReference>
<dbReference type="SUPFAM" id="SSF103088">
    <property type="entry name" value="OmpA-like"/>
    <property type="match status" value="1"/>
</dbReference>
<evidence type="ECO:0000259" key="5">
    <source>
        <dbReference type="PROSITE" id="PS51123"/>
    </source>
</evidence>
<gene>
    <name evidence="6" type="ORF">GCM10011328_41260</name>
</gene>
<dbReference type="InterPro" id="IPR050330">
    <property type="entry name" value="Bact_OuterMem_StrucFunc"/>
</dbReference>
<dbReference type="InterPro" id="IPR036737">
    <property type="entry name" value="OmpA-like_sf"/>
</dbReference>
<keyword evidence="4" id="KW-1133">Transmembrane helix</keyword>
<reference evidence="7" key="1">
    <citation type="journal article" date="2019" name="Int. J. Syst. Evol. Microbiol.">
        <title>The Global Catalogue of Microorganisms (GCM) 10K type strain sequencing project: providing services to taxonomists for standard genome sequencing and annotation.</title>
        <authorList>
            <consortium name="The Broad Institute Genomics Platform"/>
            <consortium name="The Broad Institute Genome Sequencing Center for Infectious Disease"/>
            <person name="Wu L."/>
            <person name="Ma J."/>
        </authorList>
    </citation>
    <scope>NUCLEOTIDE SEQUENCE [LARGE SCALE GENOMIC DNA]</scope>
    <source>
        <strain evidence="7">CGMCC 1.12806</strain>
    </source>
</reference>
<accession>A0ABQ1H8K7</accession>
<proteinExistence type="predicted"/>
<comment type="subcellular location">
    <subcellularLocation>
        <location evidence="1">Cell outer membrane</location>
    </subcellularLocation>
</comment>
<dbReference type="PANTHER" id="PTHR30329">
    <property type="entry name" value="STATOR ELEMENT OF FLAGELLAR MOTOR COMPLEX"/>
    <property type="match status" value="1"/>
</dbReference>
<evidence type="ECO:0000256" key="2">
    <source>
        <dbReference type="ARBA" id="ARBA00023136"/>
    </source>
</evidence>
<dbReference type="Pfam" id="PF00691">
    <property type="entry name" value="OmpA"/>
    <property type="match status" value="1"/>
</dbReference>
<feature type="transmembrane region" description="Helical" evidence="4">
    <location>
        <begin position="327"/>
        <end position="345"/>
    </location>
</feature>
<dbReference type="RefSeq" id="WP_188475418.1">
    <property type="nucleotide sequence ID" value="NZ_BMFZ01000017.1"/>
</dbReference>
<comment type="caution">
    <text evidence="6">The sequence shown here is derived from an EMBL/GenBank/DDBJ whole genome shotgun (WGS) entry which is preliminary data.</text>
</comment>
<dbReference type="Gene3D" id="3.30.1330.60">
    <property type="entry name" value="OmpA-like domain"/>
    <property type="match status" value="1"/>
</dbReference>
<evidence type="ECO:0000313" key="6">
    <source>
        <dbReference type="EMBL" id="GGA61720.1"/>
    </source>
</evidence>
<dbReference type="InterPro" id="IPR006665">
    <property type="entry name" value="OmpA-like"/>
</dbReference>
<evidence type="ECO:0000313" key="7">
    <source>
        <dbReference type="Proteomes" id="UP000627464"/>
    </source>
</evidence>
<evidence type="ECO:0000256" key="4">
    <source>
        <dbReference type="SAM" id="Phobius"/>
    </source>
</evidence>
<keyword evidence="2 3" id="KW-0472">Membrane</keyword>
<feature type="transmembrane region" description="Helical" evidence="4">
    <location>
        <begin position="9"/>
        <end position="27"/>
    </location>
</feature>
<dbReference type="Proteomes" id="UP000627464">
    <property type="component" value="Unassembled WGS sequence"/>
</dbReference>
<dbReference type="PROSITE" id="PS51123">
    <property type="entry name" value="OMPA_2"/>
    <property type="match status" value="1"/>
</dbReference>
<keyword evidence="7" id="KW-1185">Reference proteome</keyword>
<protein>
    <submittedName>
        <fullName evidence="6">Membrane protein</fullName>
    </submittedName>
</protein>
<organism evidence="6 7">
    <name type="scientific">Hafnia psychrotolerans</name>
    <dbReference type="NCBI Taxonomy" id="1477018"/>
    <lineage>
        <taxon>Bacteria</taxon>
        <taxon>Pseudomonadati</taxon>
        <taxon>Pseudomonadota</taxon>
        <taxon>Gammaproteobacteria</taxon>
        <taxon>Enterobacterales</taxon>
        <taxon>Hafniaceae</taxon>
        <taxon>Hafnia</taxon>
    </lineage>
</organism>
<evidence type="ECO:0000256" key="1">
    <source>
        <dbReference type="ARBA" id="ARBA00004442"/>
    </source>
</evidence>
<evidence type="ECO:0000256" key="3">
    <source>
        <dbReference type="PROSITE-ProRule" id="PRU00473"/>
    </source>
</evidence>
<sequence length="563" mass="62565">MSPLRRRVLWLWAGSLAGMLCLVFLPLSPAGCWLAFLLVVIICVIGLWHAGRQPDAELTDTLSADLPAENYRLPVVLVCGDDLASLFGDSAVHQTAQGCWVRVDDSGSLRQLARQILLQRPEWINQLAVMQVVNPQQHDDQRALTSSLHELRWQMVQVRRDTRRAIPLLLSSTVATSLTQSPVWLSQQKSQLVTLWATVNMPETLANWQRQEGHSEQAQCLKQTALFNEHSDWLKAQVMPVLQESNEDVASVSVQQVILHQVTGINHVEPGSLWQHWLADRTALTQVAGRHPQADADTGHLLFPKFIFPELPSGSGVTSRRRMLRHAVTLLTLAAVIALYCSAWHNRQLLHRVAFDIRHYDSIGMKDYARKAKAVEILRQDAAQLDDGFRNGEPLRLGLGLYQGELLRLPLMAAIKTYVPSPPPPPPVEKKTPKTVRLDALSLFDTGKYQLKPNSTKLLVNALIDIKAKPGWLIVVAGHTDITGDARANQILSQKRAEALRDWMLSTSDVSPTCFAVQGYGATRPIATNDTVEGREANRRVEISLVPQVDACKAPASQDSSND</sequence>